<feature type="region of interest" description="Disordered" evidence="1">
    <location>
        <begin position="191"/>
        <end position="238"/>
    </location>
</feature>
<feature type="compositionally biased region" description="Pro residues" evidence="1">
    <location>
        <begin position="56"/>
        <end position="67"/>
    </location>
</feature>
<evidence type="ECO:0000313" key="3">
    <source>
        <dbReference type="Proteomes" id="UP000075714"/>
    </source>
</evidence>
<feature type="region of interest" description="Disordered" evidence="1">
    <location>
        <begin position="50"/>
        <end position="103"/>
    </location>
</feature>
<organism evidence="2 3">
    <name type="scientific">Gonium pectorale</name>
    <name type="common">Green alga</name>
    <dbReference type="NCBI Taxonomy" id="33097"/>
    <lineage>
        <taxon>Eukaryota</taxon>
        <taxon>Viridiplantae</taxon>
        <taxon>Chlorophyta</taxon>
        <taxon>core chlorophytes</taxon>
        <taxon>Chlorophyceae</taxon>
        <taxon>CS clade</taxon>
        <taxon>Chlamydomonadales</taxon>
        <taxon>Volvocaceae</taxon>
        <taxon>Gonium</taxon>
    </lineage>
</organism>
<feature type="compositionally biased region" description="Basic residues" evidence="1">
    <location>
        <begin position="513"/>
        <end position="524"/>
    </location>
</feature>
<feature type="region of interest" description="Disordered" evidence="1">
    <location>
        <begin position="495"/>
        <end position="524"/>
    </location>
</feature>
<accession>A0A150G902</accession>
<evidence type="ECO:0000313" key="2">
    <source>
        <dbReference type="EMBL" id="KXZ46336.1"/>
    </source>
</evidence>
<reference evidence="3" key="1">
    <citation type="journal article" date="2016" name="Nat. Commun.">
        <title>The Gonium pectorale genome demonstrates co-option of cell cycle regulation during the evolution of multicellularity.</title>
        <authorList>
            <person name="Hanschen E.R."/>
            <person name="Marriage T.N."/>
            <person name="Ferris P.J."/>
            <person name="Hamaji T."/>
            <person name="Toyoda A."/>
            <person name="Fujiyama A."/>
            <person name="Neme R."/>
            <person name="Noguchi H."/>
            <person name="Minakuchi Y."/>
            <person name="Suzuki M."/>
            <person name="Kawai-Toyooka H."/>
            <person name="Smith D.R."/>
            <person name="Sparks H."/>
            <person name="Anderson J."/>
            <person name="Bakaric R."/>
            <person name="Luria V."/>
            <person name="Karger A."/>
            <person name="Kirschner M.W."/>
            <person name="Durand P.M."/>
            <person name="Michod R.E."/>
            <person name="Nozaki H."/>
            <person name="Olson B.J."/>
        </authorList>
    </citation>
    <scope>NUCLEOTIDE SEQUENCE [LARGE SCALE GENOMIC DNA]</scope>
    <source>
        <strain evidence="3">NIES-2863</strain>
    </source>
</reference>
<dbReference type="STRING" id="33097.A0A150G902"/>
<keyword evidence="3" id="KW-1185">Reference proteome</keyword>
<dbReference type="Proteomes" id="UP000075714">
    <property type="component" value="Unassembled WGS sequence"/>
</dbReference>
<sequence length="524" mass="51417">MTRAGGGGGSPPLLERLELHGNPGLRDVGLLHGVLPLLEAVAASRAAPPRAALSAAPPPLPLPPPPAGRDGGGDAGPQAAAGRRSSPAAPSSGAQRQRQPQPPVLVVTVGPATAAGEAAWAVQRETVLKVMSAAVSGWARSGAGARPGSLLSPPPVPTAAVGQAAAALAYLQVVTCNDQLNGMTAAAALPSRDAAEAKRHGDQQQQQVEPAGRALQGVVEASDVSSYEDETDEGNKRDTAAEAAVITAAAPTAAAAGGGGVMSVSVCLANDVHALALAVALLQPRPWQSTAVGALLLPPAGCVDDVGVTSTSSPNGESCPQVQALDLSTSQVGSAGVAAICAALRHAPALRGLRRLVLKGVVDAAGDELLIELAGTLTAAAPHAGHLRRLELIDVQGADGGGGGFVLGGAAAEALVKALHRMAEEGEAEAAAAGAAAAGGGGGVLGVGTGPAGGGGEGGAGEQARCRELWLGPVQPSVSLLRSLVALCRLHGDRALRSPRSGPGGPGVDKHRPAGHPRRRGTAA</sequence>
<evidence type="ECO:0000256" key="1">
    <source>
        <dbReference type="SAM" id="MobiDB-lite"/>
    </source>
</evidence>
<dbReference type="AlphaFoldDB" id="A0A150G902"/>
<gene>
    <name evidence="2" type="ORF">GPECTOR_44g15</name>
</gene>
<dbReference type="EMBL" id="LSYV01000045">
    <property type="protein sequence ID" value="KXZ46336.1"/>
    <property type="molecule type" value="Genomic_DNA"/>
</dbReference>
<comment type="caution">
    <text evidence="2">The sequence shown here is derived from an EMBL/GenBank/DDBJ whole genome shotgun (WGS) entry which is preliminary data.</text>
</comment>
<name>A0A150G902_GONPE</name>
<protein>
    <submittedName>
        <fullName evidence="2">Uncharacterized protein</fullName>
    </submittedName>
</protein>
<feature type="compositionally biased region" description="Basic and acidic residues" evidence="1">
    <location>
        <begin position="193"/>
        <end position="202"/>
    </location>
</feature>
<feature type="compositionally biased region" description="Low complexity" evidence="1">
    <location>
        <begin position="76"/>
        <end position="103"/>
    </location>
</feature>
<proteinExistence type="predicted"/>